<dbReference type="SUPFAM" id="SSF103612">
    <property type="entry name" value="SBT domain"/>
    <property type="match status" value="1"/>
</dbReference>
<accession>E1ZRE1</accession>
<organism evidence="7">
    <name type="scientific">Chlorella variabilis</name>
    <name type="common">Green alga</name>
    <dbReference type="NCBI Taxonomy" id="554065"/>
    <lineage>
        <taxon>Eukaryota</taxon>
        <taxon>Viridiplantae</taxon>
        <taxon>Chlorophyta</taxon>
        <taxon>core chlorophytes</taxon>
        <taxon>Trebouxiophyceae</taxon>
        <taxon>Chlorellales</taxon>
        <taxon>Chlorellaceae</taxon>
        <taxon>Chlorella clade</taxon>
        <taxon>Chlorella</taxon>
    </lineage>
</organism>
<dbReference type="AlphaFoldDB" id="E1ZRE1"/>
<dbReference type="Proteomes" id="UP000008141">
    <property type="component" value="Unassembled WGS sequence"/>
</dbReference>
<dbReference type="KEGG" id="cvr:CHLNCDRAFT_140014"/>
<feature type="region of interest" description="Disordered" evidence="4">
    <location>
        <begin position="122"/>
        <end position="232"/>
    </location>
</feature>
<dbReference type="InterPro" id="IPR044817">
    <property type="entry name" value="SBP-like"/>
</dbReference>
<dbReference type="Pfam" id="PF03110">
    <property type="entry name" value="SBP"/>
    <property type="match status" value="1"/>
</dbReference>
<dbReference type="PANTHER" id="PTHR31251:SF169">
    <property type="entry name" value="SQUAMOSA PROMOTER-BINDING-LIKE PROTEIN 8"/>
    <property type="match status" value="1"/>
</dbReference>
<feature type="compositionally biased region" description="Low complexity" evidence="4">
    <location>
        <begin position="16"/>
        <end position="33"/>
    </location>
</feature>
<evidence type="ECO:0000313" key="6">
    <source>
        <dbReference type="EMBL" id="EFN51552.1"/>
    </source>
</evidence>
<proteinExistence type="predicted"/>
<gene>
    <name evidence="6" type="ORF">CHLNCDRAFT_140014</name>
</gene>
<keyword evidence="2" id="KW-0863">Zinc-finger</keyword>
<reference evidence="6 7" key="1">
    <citation type="journal article" date="2010" name="Plant Cell">
        <title>The Chlorella variabilis NC64A genome reveals adaptation to photosymbiosis, coevolution with viruses, and cryptic sex.</title>
        <authorList>
            <person name="Blanc G."/>
            <person name="Duncan G."/>
            <person name="Agarkova I."/>
            <person name="Borodovsky M."/>
            <person name="Gurnon J."/>
            <person name="Kuo A."/>
            <person name="Lindquist E."/>
            <person name="Lucas S."/>
            <person name="Pangilinan J."/>
            <person name="Polle J."/>
            <person name="Salamov A."/>
            <person name="Terry A."/>
            <person name="Yamada T."/>
            <person name="Dunigan D.D."/>
            <person name="Grigoriev I.V."/>
            <person name="Claverie J.M."/>
            <person name="Van Etten J.L."/>
        </authorList>
    </citation>
    <scope>NUCLEOTIDE SEQUENCE [LARGE SCALE GENOMIC DNA]</scope>
    <source>
        <strain evidence="6 7">NC64A</strain>
    </source>
</reference>
<name>E1ZRE1_CHLVA</name>
<evidence type="ECO:0000256" key="3">
    <source>
        <dbReference type="ARBA" id="ARBA00022833"/>
    </source>
</evidence>
<dbReference type="GO" id="GO:0008270">
    <property type="term" value="F:zinc ion binding"/>
    <property type="evidence" value="ECO:0007669"/>
    <property type="project" value="UniProtKB-KW"/>
</dbReference>
<dbReference type="Gene3D" id="4.10.1100.10">
    <property type="entry name" value="Transcription factor, SBP-box domain"/>
    <property type="match status" value="1"/>
</dbReference>
<feature type="compositionally biased region" description="Low complexity" evidence="4">
    <location>
        <begin position="178"/>
        <end position="202"/>
    </location>
</feature>
<dbReference type="InterPro" id="IPR004333">
    <property type="entry name" value="SBP_dom"/>
</dbReference>
<feature type="compositionally biased region" description="Basic residues" evidence="4">
    <location>
        <begin position="127"/>
        <end position="137"/>
    </location>
</feature>
<keyword evidence="7" id="KW-1185">Reference proteome</keyword>
<protein>
    <recommendedName>
        <fullName evidence="5">SBP-type domain-containing protein</fullName>
    </recommendedName>
</protein>
<keyword evidence="1" id="KW-0479">Metal-binding</keyword>
<dbReference type="GeneID" id="17351049"/>
<evidence type="ECO:0000256" key="4">
    <source>
        <dbReference type="SAM" id="MobiDB-lite"/>
    </source>
</evidence>
<feature type="domain" description="SBP-type" evidence="5">
    <location>
        <begin position="47"/>
        <end position="137"/>
    </location>
</feature>
<dbReference type="GO" id="GO:0005634">
    <property type="term" value="C:nucleus"/>
    <property type="evidence" value="ECO:0007669"/>
    <property type="project" value="InterPro"/>
</dbReference>
<evidence type="ECO:0000256" key="2">
    <source>
        <dbReference type="ARBA" id="ARBA00022771"/>
    </source>
</evidence>
<keyword evidence="3" id="KW-0862">Zinc</keyword>
<dbReference type="RefSeq" id="XP_005843654.1">
    <property type="nucleotide sequence ID" value="XM_005843592.1"/>
</dbReference>
<evidence type="ECO:0000256" key="1">
    <source>
        <dbReference type="ARBA" id="ARBA00022723"/>
    </source>
</evidence>
<dbReference type="InParanoid" id="E1ZRE1"/>
<dbReference type="PANTHER" id="PTHR31251">
    <property type="entry name" value="SQUAMOSA PROMOTER-BINDING-LIKE PROTEIN 4"/>
    <property type="match status" value="1"/>
</dbReference>
<feature type="compositionally biased region" description="Basic and acidic residues" evidence="4">
    <location>
        <begin position="148"/>
        <end position="158"/>
    </location>
</feature>
<dbReference type="GO" id="GO:0003677">
    <property type="term" value="F:DNA binding"/>
    <property type="evidence" value="ECO:0007669"/>
    <property type="project" value="InterPro"/>
</dbReference>
<dbReference type="EMBL" id="GL433862">
    <property type="protein sequence ID" value="EFN51552.1"/>
    <property type="molecule type" value="Genomic_DNA"/>
</dbReference>
<feature type="region of interest" description="Disordered" evidence="4">
    <location>
        <begin position="1"/>
        <end position="48"/>
    </location>
</feature>
<evidence type="ECO:0000259" key="5">
    <source>
        <dbReference type="PROSITE" id="PS51141"/>
    </source>
</evidence>
<dbReference type="OrthoDB" id="1428121at2759"/>
<dbReference type="InterPro" id="IPR036893">
    <property type="entry name" value="SBP_sf"/>
</dbReference>
<dbReference type="PROSITE" id="PS51141">
    <property type="entry name" value="ZF_SBP"/>
    <property type="match status" value="1"/>
</dbReference>
<sequence length="496" mass="52092">MTEGEPGGSCEQQTQASAGSGTSDGTGAAAGSDASKKQRQRRTTPASPACRIAGCSQALTHSYNKASMRAGHAARSSPLHRICAAHRAALQIEVAGQAQALRYCQQCTKVHTVDEFGGDARSCQHSLQRRRQRKRRQLQREAGGGGDPAHDCQPEPEPRQQPGSRPGERSPSQRQRQASFGASSGAAPAGGASWRGSPASGGTLSQAEEDPGLQGQPWELQPGGHPPAQLIRCHSAPQPLTAPMSAPPTPPVLLPPTPQPSALQQHPQLLIAGRQLGGQQALQGQLPLLPDVPAEIRTGPWQPGPGPDKPALSATSAAALPPYASPQALPPTRELHWCQQQPAAPRLGRACSVPAPGNLPPVPLLALRTQPCPRLVEQAAWLLEDDLGLLMGDGHNVVPSEAEMLAIAQELEAAHPQPAPQLPVLPQEQLPAAAAAPAAAPGWPASPALALLAAQQAQRAQQAAHALHLQWRQLLQQEQGLAPFPSRFFQTTPFDR</sequence>
<evidence type="ECO:0000313" key="7">
    <source>
        <dbReference type="Proteomes" id="UP000008141"/>
    </source>
</evidence>